<accession>A0A8J5SUD7</accession>
<feature type="transmembrane region" description="Helical" evidence="2">
    <location>
        <begin position="49"/>
        <end position="65"/>
    </location>
</feature>
<protein>
    <submittedName>
        <fullName evidence="3">Uncharacterized protein</fullName>
    </submittedName>
</protein>
<keyword evidence="2" id="KW-1133">Transmembrane helix</keyword>
<dbReference type="AlphaFoldDB" id="A0A8J5SUD7"/>
<dbReference type="EMBL" id="JAAALK010000087">
    <property type="protein sequence ID" value="KAG8081671.1"/>
    <property type="molecule type" value="Genomic_DNA"/>
</dbReference>
<proteinExistence type="predicted"/>
<gene>
    <name evidence="3" type="ORF">GUJ93_ZPchr0019g2650</name>
</gene>
<evidence type="ECO:0000313" key="3">
    <source>
        <dbReference type="EMBL" id="KAG8081671.1"/>
    </source>
</evidence>
<reference evidence="3" key="2">
    <citation type="submission" date="2021-02" db="EMBL/GenBank/DDBJ databases">
        <authorList>
            <person name="Kimball J.A."/>
            <person name="Haas M.W."/>
            <person name="Macchietto M."/>
            <person name="Kono T."/>
            <person name="Duquette J."/>
            <person name="Shao M."/>
        </authorList>
    </citation>
    <scope>NUCLEOTIDE SEQUENCE</scope>
    <source>
        <tissue evidence="3">Fresh leaf tissue</tissue>
    </source>
</reference>
<name>A0A8J5SUD7_ZIZPA</name>
<keyword evidence="2" id="KW-0472">Membrane</keyword>
<reference evidence="3" key="1">
    <citation type="journal article" date="2021" name="bioRxiv">
        <title>Whole Genome Assembly and Annotation of Northern Wild Rice, Zizania palustris L., Supports a Whole Genome Duplication in the Zizania Genus.</title>
        <authorList>
            <person name="Haas M."/>
            <person name="Kono T."/>
            <person name="Macchietto M."/>
            <person name="Millas R."/>
            <person name="McGilp L."/>
            <person name="Shao M."/>
            <person name="Duquette J."/>
            <person name="Hirsch C.N."/>
            <person name="Kimball J."/>
        </authorList>
    </citation>
    <scope>NUCLEOTIDE SEQUENCE</scope>
    <source>
        <tissue evidence="3">Fresh leaf tissue</tissue>
    </source>
</reference>
<organism evidence="3 4">
    <name type="scientific">Zizania palustris</name>
    <name type="common">Northern wild rice</name>
    <dbReference type="NCBI Taxonomy" id="103762"/>
    <lineage>
        <taxon>Eukaryota</taxon>
        <taxon>Viridiplantae</taxon>
        <taxon>Streptophyta</taxon>
        <taxon>Embryophyta</taxon>
        <taxon>Tracheophyta</taxon>
        <taxon>Spermatophyta</taxon>
        <taxon>Magnoliopsida</taxon>
        <taxon>Liliopsida</taxon>
        <taxon>Poales</taxon>
        <taxon>Poaceae</taxon>
        <taxon>BOP clade</taxon>
        <taxon>Oryzoideae</taxon>
        <taxon>Oryzeae</taxon>
        <taxon>Zizaniinae</taxon>
        <taxon>Zizania</taxon>
    </lineage>
</organism>
<comment type="caution">
    <text evidence="3">The sequence shown here is derived from an EMBL/GenBank/DDBJ whole genome shotgun (WGS) entry which is preliminary data.</text>
</comment>
<keyword evidence="4" id="KW-1185">Reference proteome</keyword>
<sequence length="66" mass="7290">MGVDPAETNGEETRPLASRRAVEKSRLAAAGCFAGRRRRNAETYVQEEIMGAFLAIIFFLFGVNIN</sequence>
<evidence type="ECO:0000256" key="2">
    <source>
        <dbReference type="SAM" id="Phobius"/>
    </source>
</evidence>
<evidence type="ECO:0000256" key="1">
    <source>
        <dbReference type="SAM" id="MobiDB-lite"/>
    </source>
</evidence>
<dbReference type="Proteomes" id="UP000729402">
    <property type="component" value="Unassembled WGS sequence"/>
</dbReference>
<keyword evidence="2" id="KW-0812">Transmembrane</keyword>
<evidence type="ECO:0000313" key="4">
    <source>
        <dbReference type="Proteomes" id="UP000729402"/>
    </source>
</evidence>
<feature type="region of interest" description="Disordered" evidence="1">
    <location>
        <begin position="1"/>
        <end position="21"/>
    </location>
</feature>